<dbReference type="EMBL" id="PPED02000008">
    <property type="protein sequence ID" value="PWN63066.1"/>
    <property type="molecule type" value="Genomic_DNA"/>
</dbReference>
<organism evidence="2 3">
    <name type="scientific">Chryseobacterium phosphatilyticum</name>
    <dbReference type="NCBI Taxonomy" id="475075"/>
    <lineage>
        <taxon>Bacteria</taxon>
        <taxon>Pseudomonadati</taxon>
        <taxon>Bacteroidota</taxon>
        <taxon>Flavobacteriia</taxon>
        <taxon>Flavobacteriales</taxon>
        <taxon>Weeksellaceae</taxon>
        <taxon>Chryseobacterium group</taxon>
        <taxon>Chryseobacterium</taxon>
    </lineage>
</organism>
<proteinExistence type="predicted"/>
<reference evidence="2 3" key="1">
    <citation type="submission" date="2018-04" db="EMBL/GenBank/DDBJ databases">
        <title>Draft Genome Sequence of Phosphate-Solubilizing Chryseobacterium sp. ISE14 that is a Biocontrol and Plant Growth-Promoting Rhizobacterium Isolated from Cucumber.</title>
        <authorList>
            <person name="Jeong J.-J."/>
            <person name="Sang M.K."/>
            <person name="Choi I.-G."/>
            <person name="Kim K.D."/>
        </authorList>
    </citation>
    <scope>NUCLEOTIDE SEQUENCE [LARGE SCALE GENOMIC DNA]</scope>
    <source>
        <strain evidence="2 3">ISE14</strain>
    </source>
</reference>
<protein>
    <submittedName>
        <fullName evidence="2">Uncharacterized protein</fullName>
    </submittedName>
</protein>
<feature type="transmembrane region" description="Helical" evidence="1">
    <location>
        <begin position="111"/>
        <end position="130"/>
    </location>
</feature>
<dbReference type="Proteomes" id="UP000236594">
    <property type="component" value="Unassembled WGS sequence"/>
</dbReference>
<evidence type="ECO:0000313" key="2">
    <source>
        <dbReference type="EMBL" id="PWN63066.1"/>
    </source>
</evidence>
<name>A0A316WR97_9FLAO</name>
<feature type="transmembrane region" description="Helical" evidence="1">
    <location>
        <begin position="142"/>
        <end position="163"/>
    </location>
</feature>
<comment type="caution">
    <text evidence="2">The sequence shown here is derived from an EMBL/GenBank/DDBJ whole genome shotgun (WGS) entry which is preliminary data.</text>
</comment>
<keyword evidence="3" id="KW-1185">Reference proteome</keyword>
<evidence type="ECO:0000256" key="1">
    <source>
        <dbReference type="SAM" id="Phobius"/>
    </source>
</evidence>
<accession>A0A316WR97</accession>
<gene>
    <name evidence="2" type="ORF">C1631_022535</name>
</gene>
<keyword evidence="1" id="KW-0812">Transmembrane</keyword>
<dbReference type="AlphaFoldDB" id="A0A316WR97"/>
<evidence type="ECO:0000313" key="3">
    <source>
        <dbReference type="Proteomes" id="UP000236594"/>
    </source>
</evidence>
<sequence length="245" mass="29361">MIIFSIHKKNFELQSYNLFLNCKINFKVILIFFPDNLIIFNFKIIKKIEITKLTSIHPGKVNERITSQFNYLIMTKVIIDYSQVHLQENIPLSEEEVNRITRHKRDFFKDFSGVVLAVMMIIMLMAAYFLKNEFKNFKYYHYILFIGVAVAFYLFFYLIHRLIYQYLKGRWKKDIKNGKNRLKSIIISKHKTEGDEYILTFAGCHKGDKIRLPVEKTAYYQYEKGTRVMVTYLKYSKEVLTLESF</sequence>
<keyword evidence="1" id="KW-1133">Transmembrane helix</keyword>
<keyword evidence="1" id="KW-0472">Membrane</keyword>